<feature type="region of interest" description="Disordered" evidence="1">
    <location>
        <begin position="1"/>
        <end position="51"/>
    </location>
</feature>
<proteinExistence type="predicted"/>
<feature type="region of interest" description="Disordered" evidence="1">
    <location>
        <begin position="111"/>
        <end position="131"/>
    </location>
</feature>
<feature type="compositionally biased region" description="Basic and acidic residues" evidence="1">
    <location>
        <begin position="113"/>
        <end position="131"/>
    </location>
</feature>
<evidence type="ECO:0000256" key="1">
    <source>
        <dbReference type="SAM" id="MobiDB-lite"/>
    </source>
</evidence>
<accession>A0A5F9CDY4</accession>
<evidence type="ECO:0000313" key="2">
    <source>
        <dbReference type="Ensembl" id="ENSOCUP00000031807.1"/>
    </source>
</evidence>
<dbReference type="InParanoid" id="A0A5F9CDY4"/>
<evidence type="ECO:0000313" key="3">
    <source>
        <dbReference type="Proteomes" id="UP000001811"/>
    </source>
</evidence>
<reference evidence="2 3" key="1">
    <citation type="journal article" date="2011" name="Nature">
        <title>A high-resolution map of human evolutionary constraint using 29 mammals.</title>
        <authorList>
            <person name="Lindblad-Toh K."/>
            <person name="Garber M."/>
            <person name="Zuk O."/>
            <person name="Lin M.F."/>
            <person name="Parker B.J."/>
            <person name="Washietl S."/>
            <person name="Kheradpour P."/>
            <person name="Ernst J."/>
            <person name="Jordan G."/>
            <person name="Mauceli E."/>
            <person name="Ward L.D."/>
            <person name="Lowe C.B."/>
            <person name="Holloway A.K."/>
            <person name="Clamp M."/>
            <person name="Gnerre S."/>
            <person name="Alfoldi J."/>
            <person name="Beal K."/>
            <person name="Chang J."/>
            <person name="Clawson H."/>
            <person name="Cuff J."/>
            <person name="Di Palma F."/>
            <person name="Fitzgerald S."/>
            <person name="Flicek P."/>
            <person name="Guttman M."/>
            <person name="Hubisz M.J."/>
            <person name="Jaffe D.B."/>
            <person name="Jungreis I."/>
            <person name="Kent W.J."/>
            <person name="Kostka D."/>
            <person name="Lara M."/>
            <person name="Martins A.L."/>
            <person name="Massingham T."/>
            <person name="Moltke I."/>
            <person name="Raney B.J."/>
            <person name="Rasmussen M.D."/>
            <person name="Robinson J."/>
            <person name="Stark A."/>
            <person name="Vilella A.J."/>
            <person name="Wen J."/>
            <person name="Xie X."/>
            <person name="Zody M.C."/>
            <person name="Baldwin J."/>
            <person name="Bloom T."/>
            <person name="Chin C.W."/>
            <person name="Heiman D."/>
            <person name="Nicol R."/>
            <person name="Nusbaum C."/>
            <person name="Young S."/>
            <person name="Wilkinson J."/>
            <person name="Worley K.C."/>
            <person name="Kovar C.L."/>
            <person name="Muzny D.M."/>
            <person name="Gibbs R.A."/>
            <person name="Cree A."/>
            <person name="Dihn H.H."/>
            <person name="Fowler G."/>
            <person name="Jhangiani S."/>
            <person name="Joshi V."/>
            <person name="Lee S."/>
            <person name="Lewis L.R."/>
            <person name="Nazareth L.V."/>
            <person name="Okwuonu G."/>
            <person name="Santibanez J."/>
            <person name="Warren W.C."/>
            <person name="Mardis E.R."/>
            <person name="Weinstock G.M."/>
            <person name="Wilson R.K."/>
            <person name="Delehaunty K."/>
            <person name="Dooling D."/>
            <person name="Fronik C."/>
            <person name="Fulton L."/>
            <person name="Fulton B."/>
            <person name="Graves T."/>
            <person name="Minx P."/>
            <person name="Sodergren E."/>
            <person name="Birney E."/>
            <person name="Margulies E.H."/>
            <person name="Herrero J."/>
            <person name="Green E.D."/>
            <person name="Haussler D."/>
            <person name="Siepel A."/>
            <person name="Goldman N."/>
            <person name="Pollard K.S."/>
            <person name="Pedersen J.S."/>
            <person name="Lander E.S."/>
            <person name="Kellis M."/>
        </authorList>
    </citation>
    <scope>NUCLEOTIDE SEQUENCE [LARGE SCALE GENOMIC DNA]</scope>
    <source>
        <strain evidence="2 3">Thorbecke inbred</strain>
    </source>
</reference>
<dbReference type="Proteomes" id="UP000001811">
    <property type="component" value="Chromosome 16"/>
</dbReference>
<protein>
    <submittedName>
        <fullName evidence="2">Uncharacterized protein</fullName>
    </submittedName>
</protein>
<dbReference type="GeneTree" id="ENSGT00940000179241"/>
<feature type="compositionally biased region" description="Basic and acidic residues" evidence="1">
    <location>
        <begin position="36"/>
        <end position="45"/>
    </location>
</feature>
<reference evidence="2" key="2">
    <citation type="submission" date="2025-08" db="UniProtKB">
        <authorList>
            <consortium name="Ensembl"/>
        </authorList>
    </citation>
    <scope>IDENTIFICATION</scope>
    <source>
        <strain evidence="2">Thorbecke</strain>
    </source>
</reference>
<organism evidence="2 3">
    <name type="scientific">Oryctolagus cuniculus</name>
    <name type="common">Rabbit</name>
    <dbReference type="NCBI Taxonomy" id="9986"/>
    <lineage>
        <taxon>Eukaryota</taxon>
        <taxon>Metazoa</taxon>
        <taxon>Chordata</taxon>
        <taxon>Craniata</taxon>
        <taxon>Vertebrata</taxon>
        <taxon>Euteleostomi</taxon>
        <taxon>Mammalia</taxon>
        <taxon>Eutheria</taxon>
        <taxon>Euarchontoglires</taxon>
        <taxon>Glires</taxon>
        <taxon>Lagomorpha</taxon>
        <taxon>Leporidae</taxon>
        <taxon>Oryctolagus</taxon>
    </lineage>
</organism>
<keyword evidence="3" id="KW-1185">Reference proteome</keyword>
<dbReference type="EMBL" id="AAGW02025719">
    <property type="status" value="NOT_ANNOTATED_CDS"/>
    <property type="molecule type" value="Genomic_DNA"/>
</dbReference>
<sequence>VLEDEQPHHVDRQSQGADDEHQLWVIDTLGPGEAQHGLHEDGEAERGEEDGVAQRAHHLGARVAVSGAEALALAPGDVAGAQAHTQRDQVGEHVEGVGQQRDGVAQVARHQLGHKEAHEPPACSHERRAFP</sequence>
<feature type="compositionally biased region" description="Basic and acidic residues" evidence="1">
    <location>
        <begin position="1"/>
        <end position="22"/>
    </location>
</feature>
<dbReference type="AlphaFoldDB" id="A0A5F9CDY4"/>
<reference evidence="2" key="3">
    <citation type="submission" date="2025-09" db="UniProtKB">
        <authorList>
            <consortium name="Ensembl"/>
        </authorList>
    </citation>
    <scope>IDENTIFICATION</scope>
    <source>
        <strain evidence="2">Thorbecke</strain>
    </source>
</reference>
<dbReference type="Ensembl" id="ENSOCUT00000047618.1">
    <property type="protein sequence ID" value="ENSOCUP00000031807.1"/>
    <property type="gene ID" value="ENSOCUG00000038973.1"/>
</dbReference>
<name>A0A5F9CDY4_RABIT</name>
<dbReference type="Bgee" id="ENSOCUG00000038973">
    <property type="expression patterns" value="Expressed in blood and 7 other cell types or tissues"/>
</dbReference>